<keyword evidence="1" id="KW-0175">Coiled coil</keyword>
<evidence type="ECO:0000313" key="3">
    <source>
        <dbReference type="EMBL" id="KAK9744041.1"/>
    </source>
</evidence>
<keyword evidence="4" id="KW-1185">Reference proteome</keyword>
<protein>
    <recommendedName>
        <fullName evidence="2">F-BAR domain-containing protein</fullName>
    </recommendedName>
</protein>
<evidence type="ECO:0000313" key="4">
    <source>
        <dbReference type="Proteomes" id="UP001458880"/>
    </source>
</evidence>
<name>A0AAW1MB41_POPJA</name>
<dbReference type="InterPro" id="IPR027267">
    <property type="entry name" value="AH/BAR_dom_sf"/>
</dbReference>
<dbReference type="AlphaFoldDB" id="A0AAW1MB41"/>
<gene>
    <name evidence="3" type="ORF">QE152_g8146</name>
</gene>
<evidence type="ECO:0000256" key="1">
    <source>
        <dbReference type="PROSITE-ProRule" id="PRU01077"/>
    </source>
</evidence>
<comment type="caution">
    <text evidence="3">The sequence shown here is derived from an EMBL/GenBank/DDBJ whole genome shotgun (WGS) entry which is preliminary data.</text>
</comment>
<sequence length="102" mass="11731">MKRCLTSKIRCDRDYAMALSSVAAQGLKIDRCDELTGSLITSSWRSIMEELENTGKLIKQNADLIESKALDTLNTMYTEKRKARKMYQEEHTRIAQQFSHVS</sequence>
<reference evidence="3 4" key="1">
    <citation type="journal article" date="2024" name="BMC Genomics">
        <title>De novo assembly and annotation of Popillia japonica's genome with initial clues to its potential as an invasive pest.</title>
        <authorList>
            <person name="Cucini C."/>
            <person name="Boschi S."/>
            <person name="Funari R."/>
            <person name="Cardaioli E."/>
            <person name="Iannotti N."/>
            <person name="Marturano G."/>
            <person name="Paoli F."/>
            <person name="Bruttini M."/>
            <person name="Carapelli A."/>
            <person name="Frati F."/>
            <person name="Nardi F."/>
        </authorList>
    </citation>
    <scope>NUCLEOTIDE SEQUENCE [LARGE SCALE GENOMIC DNA]</scope>
    <source>
        <strain evidence="3">DMR45628</strain>
    </source>
</reference>
<dbReference type="Gene3D" id="1.20.1270.60">
    <property type="entry name" value="Arfaptin homology (AH) domain/BAR domain"/>
    <property type="match status" value="1"/>
</dbReference>
<dbReference type="PROSITE" id="PS51741">
    <property type="entry name" value="F_BAR"/>
    <property type="match status" value="1"/>
</dbReference>
<dbReference type="Proteomes" id="UP001458880">
    <property type="component" value="Unassembled WGS sequence"/>
</dbReference>
<dbReference type="SUPFAM" id="SSF103657">
    <property type="entry name" value="BAR/IMD domain-like"/>
    <property type="match status" value="1"/>
</dbReference>
<accession>A0AAW1MB41</accession>
<organism evidence="3 4">
    <name type="scientific">Popillia japonica</name>
    <name type="common">Japanese beetle</name>
    <dbReference type="NCBI Taxonomy" id="7064"/>
    <lineage>
        <taxon>Eukaryota</taxon>
        <taxon>Metazoa</taxon>
        <taxon>Ecdysozoa</taxon>
        <taxon>Arthropoda</taxon>
        <taxon>Hexapoda</taxon>
        <taxon>Insecta</taxon>
        <taxon>Pterygota</taxon>
        <taxon>Neoptera</taxon>
        <taxon>Endopterygota</taxon>
        <taxon>Coleoptera</taxon>
        <taxon>Polyphaga</taxon>
        <taxon>Scarabaeiformia</taxon>
        <taxon>Scarabaeidae</taxon>
        <taxon>Rutelinae</taxon>
        <taxon>Popillia</taxon>
    </lineage>
</organism>
<evidence type="ECO:0000259" key="2">
    <source>
        <dbReference type="PROSITE" id="PS51741"/>
    </source>
</evidence>
<feature type="domain" description="F-BAR" evidence="2">
    <location>
        <begin position="1"/>
        <end position="102"/>
    </location>
</feature>
<dbReference type="InterPro" id="IPR031160">
    <property type="entry name" value="F_BAR_dom"/>
</dbReference>
<proteinExistence type="predicted"/>
<dbReference type="EMBL" id="JASPKY010000063">
    <property type="protein sequence ID" value="KAK9744041.1"/>
    <property type="molecule type" value="Genomic_DNA"/>
</dbReference>